<evidence type="ECO:0000256" key="4">
    <source>
        <dbReference type="RuleBase" id="RU000405"/>
    </source>
</evidence>
<dbReference type="EMBL" id="CP033915">
    <property type="protein sequence ID" value="AZA86466.1"/>
    <property type="molecule type" value="Genomic_DNA"/>
</dbReference>
<feature type="transmembrane region" description="Helical" evidence="5">
    <location>
        <begin position="405"/>
        <end position="421"/>
    </location>
</feature>
<dbReference type="Proteomes" id="UP000274073">
    <property type="component" value="Chromosome"/>
</dbReference>
<evidence type="ECO:0000313" key="7">
    <source>
        <dbReference type="EMBL" id="AZA86466.1"/>
    </source>
</evidence>
<keyword evidence="10" id="KW-1185">Reference proteome</keyword>
<name>A0AAD1DL59_9FLAO</name>
<dbReference type="PANTHER" id="PTHR45655:SF13">
    <property type="entry name" value="SOLUBLE GUANYLATE CYCLASE GCY-32-RELATED"/>
    <property type="match status" value="1"/>
</dbReference>
<dbReference type="Pfam" id="PF00211">
    <property type="entry name" value="Guanylate_cyc"/>
    <property type="match status" value="1"/>
</dbReference>
<keyword evidence="3" id="KW-0802">TPR repeat</keyword>
<dbReference type="SUPFAM" id="SSF48452">
    <property type="entry name" value="TPR-like"/>
    <property type="match status" value="2"/>
</dbReference>
<dbReference type="Gene3D" id="3.30.70.1230">
    <property type="entry name" value="Nucleotide cyclase"/>
    <property type="match status" value="1"/>
</dbReference>
<dbReference type="InterPro" id="IPR029787">
    <property type="entry name" value="Nucleotide_cyclase"/>
</dbReference>
<sequence>MKRIQILSTLLFFLVLGTQKLGFFGQVSADPVKNTIPKINQNGEDFYQKGEELQNAGKYSEALHFFENSLDIYKEKGNTKGTGDALNKIGTMYYYQGKYLEAMNYFNKCASVYQKINNIKGVSSAMNNIGAIHYYLGNHLKALEYYKKAVGIQEKLGDQKIIAATTQNIGGIYLNIKDFGNAMKYYKKANTIYQKLGDNKSLAQNLNGIGEVYMKQHNFKNAHENFIKSLQIAKSLNDKQKITEVLFNLGELFRMQNEVNEARNYYNQSLETAVKINNLQYTSVSQIAIGNILLQKGKAEEARIKCEDALSMAEKLGAISVKKDACDCLYKTYKLLGNNKKALDYYEKNQAFKDSLQSEHTSNKILGMEFQQKQLLDSISFVKKEHLIQSRHKEEVEKKERQKNYIMLTLFFILIIAAGLWNRLSFMKKSREAIRVEKDNSERLLLNILPQEIADELKEKGYVDARNFSMVSILFTDFKSFTETSEKLSPQELVEEINICFKAFDSISEKYKIEKIKTIGDSYMAAGGIPQPHQDSLRNIVCAGIEMQEFMLKRKLENKTGKPVFEMRLGIHVGPIVAGIVGVKKFQYDVWGDTVNTASRMESNGMTGKVNISEYLYEQIKDEKDFSFHYRGNIQVKGKGEIKMYFVERNQETSASYAAVAFIGN</sequence>
<evidence type="ECO:0000313" key="9">
    <source>
        <dbReference type="Proteomes" id="UP000274073"/>
    </source>
</evidence>
<dbReference type="EMBL" id="CP033912">
    <property type="protein sequence ID" value="AZA94874.1"/>
    <property type="molecule type" value="Genomic_DNA"/>
</dbReference>
<dbReference type="PROSITE" id="PS50005">
    <property type="entry name" value="TPR"/>
    <property type="match status" value="4"/>
</dbReference>
<dbReference type="InterPro" id="IPR019734">
    <property type="entry name" value="TPR_rpt"/>
</dbReference>
<feature type="repeat" description="TPR" evidence="3">
    <location>
        <begin position="123"/>
        <end position="156"/>
    </location>
</feature>
<dbReference type="InterPro" id="IPR011990">
    <property type="entry name" value="TPR-like_helical_dom_sf"/>
</dbReference>
<dbReference type="SMART" id="SM00028">
    <property type="entry name" value="TPR"/>
    <property type="match status" value="7"/>
</dbReference>
<dbReference type="Gene3D" id="1.25.40.10">
    <property type="entry name" value="Tetratricopeptide repeat domain"/>
    <property type="match status" value="2"/>
</dbReference>
<evidence type="ECO:0000313" key="10">
    <source>
        <dbReference type="Proteomes" id="UP000281741"/>
    </source>
</evidence>
<evidence type="ECO:0000256" key="2">
    <source>
        <dbReference type="ARBA" id="ARBA00023239"/>
    </source>
</evidence>
<dbReference type="Pfam" id="PF13424">
    <property type="entry name" value="TPR_12"/>
    <property type="match status" value="3"/>
</dbReference>
<dbReference type="SMART" id="SM00044">
    <property type="entry name" value="CYCc"/>
    <property type="match status" value="1"/>
</dbReference>
<protein>
    <recommendedName>
        <fullName evidence="6">Guanylate cyclase domain-containing protein</fullName>
    </recommendedName>
</protein>
<dbReference type="GO" id="GO:0004016">
    <property type="term" value="F:adenylate cyclase activity"/>
    <property type="evidence" value="ECO:0007669"/>
    <property type="project" value="UniProtKB-ARBA"/>
</dbReference>
<dbReference type="GO" id="GO:0070482">
    <property type="term" value="P:response to oxygen levels"/>
    <property type="evidence" value="ECO:0007669"/>
    <property type="project" value="TreeGrafter"/>
</dbReference>
<evidence type="ECO:0000256" key="1">
    <source>
        <dbReference type="ARBA" id="ARBA00022741"/>
    </source>
</evidence>
<dbReference type="InterPro" id="IPR001054">
    <property type="entry name" value="A/G_cyclase"/>
</dbReference>
<dbReference type="GO" id="GO:0008074">
    <property type="term" value="C:guanylate cyclase complex, soluble"/>
    <property type="evidence" value="ECO:0007669"/>
    <property type="project" value="TreeGrafter"/>
</dbReference>
<evidence type="ECO:0000256" key="5">
    <source>
        <dbReference type="SAM" id="Phobius"/>
    </source>
</evidence>
<keyword evidence="2 4" id="KW-0456">Lyase</keyword>
<feature type="domain" description="Guanylate cyclase" evidence="6">
    <location>
        <begin position="472"/>
        <end position="602"/>
    </location>
</feature>
<dbReference type="CDD" id="cd07302">
    <property type="entry name" value="CHD"/>
    <property type="match status" value="1"/>
</dbReference>
<evidence type="ECO:0000256" key="3">
    <source>
        <dbReference type="PROSITE-ProRule" id="PRU00339"/>
    </source>
</evidence>
<dbReference type="InterPro" id="IPR018297">
    <property type="entry name" value="A/G_cyclase_CS"/>
</dbReference>
<feature type="repeat" description="TPR" evidence="3">
    <location>
        <begin position="243"/>
        <end position="276"/>
    </location>
</feature>
<dbReference type="SUPFAM" id="SSF55073">
    <property type="entry name" value="Nucleotide cyclase"/>
    <property type="match status" value="1"/>
</dbReference>
<keyword evidence="5" id="KW-0812">Transmembrane</keyword>
<accession>A0AAD1DL59</accession>
<evidence type="ECO:0000259" key="6">
    <source>
        <dbReference type="PROSITE" id="PS50125"/>
    </source>
</evidence>
<dbReference type="PROSITE" id="PS00452">
    <property type="entry name" value="GUANYLATE_CYCLASE_1"/>
    <property type="match status" value="1"/>
</dbReference>
<dbReference type="PANTHER" id="PTHR45655">
    <property type="entry name" value="GUANYLATE CYCLASE SOLUBLE SUBUNIT BETA-2"/>
    <property type="match status" value="1"/>
</dbReference>
<dbReference type="GO" id="GO:0004383">
    <property type="term" value="F:guanylate cyclase activity"/>
    <property type="evidence" value="ECO:0007669"/>
    <property type="project" value="TreeGrafter"/>
</dbReference>
<dbReference type="AlphaFoldDB" id="A0AAD1DL59"/>
<reference evidence="9 10" key="1">
    <citation type="submission" date="2018-11" db="EMBL/GenBank/DDBJ databases">
        <title>Proposal to divide the Flavobacteriaceae and reorganize its genera based on Amino Acid Identity values calculated from whole genome sequences.</title>
        <authorList>
            <person name="Nicholson A.C."/>
            <person name="Gulvik C.A."/>
            <person name="Whitney A.M."/>
            <person name="Humrighouse B.W."/>
            <person name="Bell M."/>
            <person name="Holmes B."/>
            <person name="Steigerwalt A.G."/>
            <person name="Villarma A."/>
            <person name="Sheth M."/>
            <person name="Batra D."/>
            <person name="Pryor J."/>
            <person name="Bernardet J.-F."/>
            <person name="Hugo C."/>
            <person name="Kampfer P."/>
            <person name="Newman J."/>
            <person name="McQuiston J.R."/>
        </authorList>
    </citation>
    <scope>NUCLEOTIDE SEQUENCE [LARGE SCALE GENOMIC DNA]</scope>
    <source>
        <strain evidence="7 9">G0207</strain>
        <strain evidence="8 10">H5143</strain>
    </source>
</reference>
<keyword evidence="1" id="KW-0547">Nucleotide-binding</keyword>
<dbReference type="RefSeq" id="WP_123854064.1">
    <property type="nucleotide sequence ID" value="NZ_CP033912.1"/>
</dbReference>
<dbReference type="GO" id="GO:0019934">
    <property type="term" value="P:cGMP-mediated signaling"/>
    <property type="evidence" value="ECO:0007669"/>
    <property type="project" value="TreeGrafter"/>
</dbReference>
<evidence type="ECO:0000313" key="8">
    <source>
        <dbReference type="EMBL" id="AZA94874.1"/>
    </source>
</evidence>
<keyword evidence="5" id="KW-1133">Transmembrane helix</keyword>
<feature type="repeat" description="TPR" evidence="3">
    <location>
        <begin position="203"/>
        <end position="236"/>
    </location>
</feature>
<feature type="repeat" description="TPR" evidence="3">
    <location>
        <begin position="83"/>
        <end position="116"/>
    </location>
</feature>
<proteinExistence type="inferred from homology"/>
<comment type="similarity">
    <text evidence="4">Belongs to the adenylyl cyclase class-4/guanylyl cyclase family.</text>
</comment>
<keyword evidence="5" id="KW-0472">Membrane</keyword>
<dbReference type="GO" id="GO:0000166">
    <property type="term" value="F:nucleotide binding"/>
    <property type="evidence" value="ECO:0007669"/>
    <property type="project" value="UniProtKB-KW"/>
</dbReference>
<gene>
    <name evidence="7" type="ORF">EG349_06530</name>
    <name evidence="8" type="ORF">EG353_04540</name>
</gene>
<dbReference type="Proteomes" id="UP000281741">
    <property type="component" value="Chromosome"/>
</dbReference>
<dbReference type="PROSITE" id="PS50125">
    <property type="entry name" value="GUANYLATE_CYCLASE_2"/>
    <property type="match status" value="1"/>
</dbReference>
<organism evidence="7 9">
    <name type="scientific">Chryseobacterium shandongense</name>
    <dbReference type="NCBI Taxonomy" id="1493872"/>
    <lineage>
        <taxon>Bacteria</taxon>
        <taxon>Pseudomonadati</taxon>
        <taxon>Bacteroidota</taxon>
        <taxon>Flavobacteriia</taxon>
        <taxon>Flavobacteriales</taxon>
        <taxon>Weeksellaceae</taxon>
        <taxon>Chryseobacterium group</taxon>
        <taxon>Chryseobacterium</taxon>
    </lineage>
</organism>